<reference evidence="2 3" key="1">
    <citation type="submission" date="2015-09" db="EMBL/GenBank/DDBJ databases">
        <title>Draft genome of the parasitic nematode Teladorsagia circumcincta isolate WARC Sus (inbred).</title>
        <authorList>
            <person name="Mitreva M."/>
        </authorList>
    </citation>
    <scope>NUCLEOTIDE SEQUENCE [LARGE SCALE GENOMIC DNA]</scope>
    <source>
        <strain evidence="2 3">S</strain>
    </source>
</reference>
<name>A0A2G9UNH6_TELCI</name>
<gene>
    <name evidence="2" type="ORF">TELCIR_06242</name>
</gene>
<keyword evidence="1" id="KW-0732">Signal</keyword>
<accession>A0A2G9UNH6</accession>
<keyword evidence="3" id="KW-1185">Reference proteome</keyword>
<dbReference type="Proteomes" id="UP000230423">
    <property type="component" value="Unassembled WGS sequence"/>
</dbReference>
<organism evidence="2 3">
    <name type="scientific">Teladorsagia circumcincta</name>
    <name type="common">Brown stomach worm</name>
    <name type="synonym">Ostertagia circumcincta</name>
    <dbReference type="NCBI Taxonomy" id="45464"/>
    <lineage>
        <taxon>Eukaryota</taxon>
        <taxon>Metazoa</taxon>
        <taxon>Ecdysozoa</taxon>
        <taxon>Nematoda</taxon>
        <taxon>Chromadorea</taxon>
        <taxon>Rhabditida</taxon>
        <taxon>Rhabditina</taxon>
        <taxon>Rhabditomorpha</taxon>
        <taxon>Strongyloidea</taxon>
        <taxon>Trichostrongylidae</taxon>
        <taxon>Teladorsagia</taxon>
    </lineage>
</organism>
<evidence type="ECO:0000313" key="3">
    <source>
        <dbReference type="Proteomes" id="UP000230423"/>
    </source>
</evidence>
<evidence type="ECO:0000313" key="2">
    <source>
        <dbReference type="EMBL" id="PIO71849.1"/>
    </source>
</evidence>
<evidence type="ECO:0000256" key="1">
    <source>
        <dbReference type="SAM" id="SignalP"/>
    </source>
</evidence>
<feature type="chain" id="PRO_5013648076" evidence="1">
    <location>
        <begin position="18"/>
        <end position="153"/>
    </location>
</feature>
<sequence>MRSWLCCLLLLMRVITAECSGQGYTQTYYVQITGPYYQGGGYNRGSGQTYSQGYGGYNTGCCQTYNQGYGGYGRGSSGYQGNMRPLRVPLVIPVVVPMQSSMPMMRRPMIGRRNMLSGILQAARTEGAIAGAQTGAQFGALAGALNSGCATCK</sequence>
<dbReference type="AlphaFoldDB" id="A0A2G9UNH6"/>
<protein>
    <submittedName>
        <fullName evidence="2">Uncharacterized protein</fullName>
    </submittedName>
</protein>
<proteinExistence type="predicted"/>
<dbReference type="EMBL" id="KZ345829">
    <property type="protein sequence ID" value="PIO71849.1"/>
    <property type="molecule type" value="Genomic_DNA"/>
</dbReference>
<feature type="signal peptide" evidence="1">
    <location>
        <begin position="1"/>
        <end position="17"/>
    </location>
</feature>